<dbReference type="AlphaFoldDB" id="A0A1E7FWB8"/>
<evidence type="ECO:0008006" key="6">
    <source>
        <dbReference type="Google" id="ProtNLM"/>
    </source>
</evidence>
<dbReference type="Pfam" id="PF13424">
    <property type="entry name" value="TPR_12"/>
    <property type="match status" value="1"/>
</dbReference>
<reference evidence="4 5" key="1">
    <citation type="submission" date="2016-09" db="EMBL/GenBank/DDBJ databases">
        <title>Extensive genetic diversity and differential bi-allelic expression allows diatom success in the polar Southern Ocean.</title>
        <authorList>
            <consortium name="DOE Joint Genome Institute"/>
            <person name="Mock T."/>
            <person name="Otillar R.P."/>
            <person name="Strauss J."/>
            <person name="Dupont C."/>
            <person name="Frickenhaus S."/>
            <person name="Maumus F."/>
            <person name="Mcmullan M."/>
            <person name="Sanges R."/>
            <person name="Schmutz J."/>
            <person name="Toseland A."/>
            <person name="Valas R."/>
            <person name="Veluchamy A."/>
            <person name="Ward B.J."/>
            <person name="Allen A."/>
            <person name="Barry K."/>
            <person name="Falciatore A."/>
            <person name="Ferrante M."/>
            <person name="Fortunato A.E."/>
            <person name="Gloeckner G."/>
            <person name="Gruber A."/>
            <person name="Hipkin R."/>
            <person name="Janech M."/>
            <person name="Kroth P."/>
            <person name="Leese F."/>
            <person name="Lindquist E."/>
            <person name="Lyon B.R."/>
            <person name="Martin J."/>
            <person name="Mayer C."/>
            <person name="Parker M."/>
            <person name="Quesneville H."/>
            <person name="Raymond J."/>
            <person name="Uhlig C."/>
            <person name="Valentin K.U."/>
            <person name="Worden A.Z."/>
            <person name="Armbrust E.V."/>
            <person name="Bowler C."/>
            <person name="Green B."/>
            <person name="Moulton V."/>
            <person name="Van Oosterhout C."/>
            <person name="Grigoriev I."/>
        </authorList>
    </citation>
    <scope>NUCLEOTIDE SEQUENCE [LARGE SCALE GENOMIC DNA]</scope>
    <source>
        <strain evidence="4 5">CCMP1102</strain>
    </source>
</reference>
<feature type="compositionally biased region" description="Basic and acidic residues" evidence="3">
    <location>
        <begin position="473"/>
        <end position="493"/>
    </location>
</feature>
<protein>
    <recommendedName>
        <fullName evidence="6">TPR-like protein</fullName>
    </recommendedName>
</protein>
<dbReference type="PANTHER" id="PTHR45641">
    <property type="entry name" value="TETRATRICOPEPTIDE REPEAT PROTEIN (AFU_ORTHOLOGUE AFUA_6G03870)"/>
    <property type="match status" value="1"/>
</dbReference>
<feature type="region of interest" description="Disordered" evidence="3">
    <location>
        <begin position="95"/>
        <end position="115"/>
    </location>
</feature>
<keyword evidence="2" id="KW-0802">TPR repeat</keyword>
<feature type="compositionally biased region" description="Basic and acidic residues" evidence="3">
    <location>
        <begin position="367"/>
        <end position="376"/>
    </location>
</feature>
<sequence length="533" mass="59317">MATSSRAMSVFVISKGAAKNAVIMRRAQRRCISTSIDTGRYKNCNGKSRTSDSSSLLLNKQQQNFMWKGNTSTSTSTSSTTSSTRMVGMNYHRDFTHRLSSTTTGGNNSNDKEEEKVKVKVESSNNPQPMPDKDAELRLVDLQATINEAYKRGDFTRALTSSQDLLKQTQQHFGYNVDHPATASAMNNVGLMQKLLGNFTEARQHYVAAMRIYASVCGRDHASYGSTLHNLGNLNKTQVHFDTSLKATERLSLVEAAMDYLEEAYAIRIAELGIEHPHTVATRSAIGSTLAAQVLYQHKLVEVEVDSERSEQKSQQYVALNPQGVTQQQWRAADEHLRESLLTAIENPRGKQIQNKKAKKNGKKQKKDNNMSRHSDGNNSSIKKTDITTLSAAAAAQNLAVFLKSFAMTFDEDSSQRKQHLYEAKNFYDNVLIVRSQLLPYDHPDLYATKYSLAELLEVLASSTRGSDDDENNNNKDEKDRHQEAADTLRQEIIDTYDPPDLGKEGGGKDEIDVQEVATGVIVEKTVTSKKSS</sequence>
<dbReference type="Pfam" id="PF13374">
    <property type="entry name" value="TPR_10"/>
    <property type="match status" value="1"/>
</dbReference>
<dbReference type="Gene3D" id="1.25.40.10">
    <property type="entry name" value="Tetratricopeptide repeat domain"/>
    <property type="match status" value="1"/>
</dbReference>
<dbReference type="InterPro" id="IPR011990">
    <property type="entry name" value="TPR-like_helical_dom_sf"/>
</dbReference>
<dbReference type="Proteomes" id="UP000095751">
    <property type="component" value="Unassembled WGS sequence"/>
</dbReference>
<dbReference type="OrthoDB" id="10031679at2759"/>
<name>A0A1E7FWB8_9STRA</name>
<gene>
    <name evidence="4" type="ORF">FRACYDRAFT_232583</name>
</gene>
<dbReference type="SUPFAM" id="SSF48452">
    <property type="entry name" value="TPR-like"/>
    <property type="match status" value="1"/>
</dbReference>
<keyword evidence="1" id="KW-0677">Repeat</keyword>
<evidence type="ECO:0000256" key="3">
    <source>
        <dbReference type="SAM" id="MobiDB-lite"/>
    </source>
</evidence>
<dbReference type="KEGG" id="fcy:FRACYDRAFT_232583"/>
<feature type="region of interest" description="Disordered" evidence="3">
    <location>
        <begin position="464"/>
        <end position="515"/>
    </location>
</feature>
<evidence type="ECO:0000256" key="2">
    <source>
        <dbReference type="ARBA" id="ARBA00022803"/>
    </source>
</evidence>
<dbReference type="EMBL" id="KV784353">
    <property type="protein sequence ID" value="OEU22425.1"/>
    <property type="molecule type" value="Genomic_DNA"/>
</dbReference>
<proteinExistence type="predicted"/>
<organism evidence="4 5">
    <name type="scientific">Fragilariopsis cylindrus CCMP1102</name>
    <dbReference type="NCBI Taxonomy" id="635003"/>
    <lineage>
        <taxon>Eukaryota</taxon>
        <taxon>Sar</taxon>
        <taxon>Stramenopiles</taxon>
        <taxon>Ochrophyta</taxon>
        <taxon>Bacillariophyta</taxon>
        <taxon>Bacillariophyceae</taxon>
        <taxon>Bacillariophycidae</taxon>
        <taxon>Bacillariales</taxon>
        <taxon>Bacillariaceae</taxon>
        <taxon>Fragilariopsis</taxon>
    </lineage>
</organism>
<evidence type="ECO:0000256" key="1">
    <source>
        <dbReference type="ARBA" id="ARBA00022737"/>
    </source>
</evidence>
<feature type="compositionally biased region" description="Basic and acidic residues" evidence="3">
    <location>
        <begin position="501"/>
        <end position="512"/>
    </location>
</feature>
<accession>A0A1E7FWB8</accession>
<evidence type="ECO:0000313" key="5">
    <source>
        <dbReference type="Proteomes" id="UP000095751"/>
    </source>
</evidence>
<keyword evidence="5" id="KW-1185">Reference proteome</keyword>
<dbReference type="PANTHER" id="PTHR45641:SF19">
    <property type="entry name" value="NEPHROCYSTIN-3"/>
    <property type="match status" value="1"/>
</dbReference>
<dbReference type="InParanoid" id="A0A1E7FWB8"/>
<feature type="region of interest" description="Disordered" evidence="3">
    <location>
        <begin position="343"/>
        <end position="383"/>
    </location>
</feature>
<evidence type="ECO:0000313" key="4">
    <source>
        <dbReference type="EMBL" id="OEU22425.1"/>
    </source>
</evidence>
<feature type="compositionally biased region" description="Basic residues" evidence="3">
    <location>
        <begin position="354"/>
        <end position="366"/>
    </location>
</feature>